<proteinExistence type="predicted"/>
<reference evidence="1" key="2">
    <citation type="journal article" date="2015" name="Fish Shellfish Immunol.">
        <title>Early steps in the European eel (Anguilla anguilla)-Vibrio vulnificus interaction in the gills: Role of the RtxA13 toxin.</title>
        <authorList>
            <person name="Callol A."/>
            <person name="Pajuelo D."/>
            <person name="Ebbesson L."/>
            <person name="Teles M."/>
            <person name="MacKenzie S."/>
            <person name="Amaro C."/>
        </authorList>
    </citation>
    <scope>NUCLEOTIDE SEQUENCE</scope>
</reference>
<reference evidence="1" key="1">
    <citation type="submission" date="2014-11" db="EMBL/GenBank/DDBJ databases">
        <authorList>
            <person name="Amaro Gonzalez C."/>
        </authorList>
    </citation>
    <scope>NUCLEOTIDE SEQUENCE</scope>
</reference>
<sequence>MVHFIHFVHVNLDYDCTHFLLITRTSAIIFFHPLTLSITRERGDQIILLFPFYRHIHLIVI</sequence>
<organism evidence="1">
    <name type="scientific">Anguilla anguilla</name>
    <name type="common">European freshwater eel</name>
    <name type="synonym">Muraena anguilla</name>
    <dbReference type="NCBI Taxonomy" id="7936"/>
    <lineage>
        <taxon>Eukaryota</taxon>
        <taxon>Metazoa</taxon>
        <taxon>Chordata</taxon>
        <taxon>Craniata</taxon>
        <taxon>Vertebrata</taxon>
        <taxon>Euteleostomi</taxon>
        <taxon>Actinopterygii</taxon>
        <taxon>Neopterygii</taxon>
        <taxon>Teleostei</taxon>
        <taxon>Anguilliformes</taxon>
        <taxon>Anguillidae</taxon>
        <taxon>Anguilla</taxon>
    </lineage>
</organism>
<evidence type="ECO:0000313" key="1">
    <source>
        <dbReference type="EMBL" id="JAH68280.1"/>
    </source>
</evidence>
<name>A0A0E9USW8_ANGAN</name>
<dbReference type="AlphaFoldDB" id="A0A0E9USW8"/>
<dbReference type="EMBL" id="GBXM01040297">
    <property type="protein sequence ID" value="JAH68280.1"/>
    <property type="molecule type" value="Transcribed_RNA"/>
</dbReference>
<protein>
    <submittedName>
        <fullName evidence="1">Uncharacterized protein</fullName>
    </submittedName>
</protein>
<accession>A0A0E9USW8</accession>